<dbReference type="Proteomes" id="UP000050640">
    <property type="component" value="Unplaced"/>
</dbReference>
<feature type="region of interest" description="Disordered" evidence="7">
    <location>
        <begin position="763"/>
        <end position="782"/>
    </location>
</feature>
<dbReference type="GO" id="GO:0043186">
    <property type="term" value="C:P granule"/>
    <property type="evidence" value="ECO:0007669"/>
    <property type="project" value="UniProtKB-ARBA"/>
</dbReference>
<evidence type="ECO:0000256" key="7">
    <source>
        <dbReference type="SAM" id="MobiDB-lite"/>
    </source>
</evidence>
<dbReference type="PROSITE" id="PS51194">
    <property type="entry name" value="HELICASE_CTER"/>
    <property type="match status" value="1"/>
</dbReference>
<dbReference type="AlphaFoldDB" id="A0A158Q8X3"/>
<dbReference type="PANTHER" id="PTHR47959:SF1">
    <property type="entry name" value="ATP-DEPENDENT RNA HELICASE DBPA"/>
    <property type="match status" value="1"/>
</dbReference>
<dbReference type="InterPro" id="IPR050079">
    <property type="entry name" value="DEAD_box_RNA_helicase"/>
</dbReference>
<dbReference type="GO" id="GO:0003724">
    <property type="term" value="F:RNA helicase activity"/>
    <property type="evidence" value="ECO:0007669"/>
    <property type="project" value="UniProtKB-EC"/>
</dbReference>
<organism evidence="11 12">
    <name type="scientific">Elaeophora elaphi</name>
    <dbReference type="NCBI Taxonomy" id="1147741"/>
    <lineage>
        <taxon>Eukaryota</taxon>
        <taxon>Metazoa</taxon>
        <taxon>Ecdysozoa</taxon>
        <taxon>Nematoda</taxon>
        <taxon>Chromadorea</taxon>
        <taxon>Rhabditida</taxon>
        <taxon>Spirurina</taxon>
        <taxon>Spiruromorpha</taxon>
        <taxon>Filarioidea</taxon>
        <taxon>Onchocercidae</taxon>
        <taxon>Elaeophora</taxon>
    </lineage>
</organism>
<evidence type="ECO:0000259" key="8">
    <source>
        <dbReference type="PROSITE" id="PS51192"/>
    </source>
</evidence>
<dbReference type="Pfam" id="PF00270">
    <property type="entry name" value="DEAD"/>
    <property type="match status" value="1"/>
</dbReference>
<dbReference type="SUPFAM" id="SSF52540">
    <property type="entry name" value="P-loop containing nucleoside triphosphate hydrolases"/>
    <property type="match status" value="1"/>
</dbReference>
<dbReference type="SMART" id="SM00490">
    <property type="entry name" value="HELICc"/>
    <property type="match status" value="1"/>
</dbReference>
<accession>A0A158Q8X3</accession>
<dbReference type="GO" id="GO:0005829">
    <property type="term" value="C:cytosol"/>
    <property type="evidence" value="ECO:0007669"/>
    <property type="project" value="TreeGrafter"/>
</dbReference>
<dbReference type="PROSITE" id="PS00039">
    <property type="entry name" value="DEAD_ATP_HELICASE"/>
    <property type="match status" value="1"/>
</dbReference>
<dbReference type="InterPro" id="IPR011545">
    <property type="entry name" value="DEAD/DEAH_box_helicase_dom"/>
</dbReference>
<keyword evidence="3" id="KW-0378">Hydrolase</keyword>
<evidence type="ECO:0000256" key="5">
    <source>
        <dbReference type="ARBA" id="ARBA00022840"/>
    </source>
</evidence>
<dbReference type="Pfam" id="PF00271">
    <property type="entry name" value="Helicase_C"/>
    <property type="match status" value="1"/>
</dbReference>
<feature type="domain" description="DEAD-box RNA helicase Q" evidence="10">
    <location>
        <begin position="99"/>
        <end position="127"/>
    </location>
</feature>
<feature type="domain" description="Helicase ATP-binding" evidence="8">
    <location>
        <begin position="130"/>
        <end position="301"/>
    </location>
</feature>
<dbReference type="SMART" id="SM00487">
    <property type="entry name" value="DEXDc"/>
    <property type="match status" value="1"/>
</dbReference>
<dbReference type="InterPro" id="IPR027417">
    <property type="entry name" value="P-loop_NTPase"/>
</dbReference>
<dbReference type="InterPro" id="IPR014001">
    <property type="entry name" value="Helicase_ATP-bd"/>
</dbReference>
<dbReference type="GO" id="GO:0016787">
    <property type="term" value="F:hydrolase activity"/>
    <property type="evidence" value="ECO:0007669"/>
    <property type="project" value="UniProtKB-KW"/>
</dbReference>
<dbReference type="PROSITE" id="PS51195">
    <property type="entry name" value="Q_MOTIF"/>
    <property type="match status" value="1"/>
</dbReference>
<evidence type="ECO:0000256" key="1">
    <source>
        <dbReference type="ARBA" id="ARBA00012552"/>
    </source>
</evidence>
<dbReference type="InterPro" id="IPR014014">
    <property type="entry name" value="RNA_helicase_DEAD_Q_motif"/>
</dbReference>
<dbReference type="PROSITE" id="PS51192">
    <property type="entry name" value="HELICASE_ATP_BIND_1"/>
    <property type="match status" value="1"/>
</dbReference>
<keyword evidence="2" id="KW-0547">Nucleotide-binding</keyword>
<evidence type="ECO:0000259" key="9">
    <source>
        <dbReference type="PROSITE" id="PS51194"/>
    </source>
</evidence>
<protein>
    <recommendedName>
        <fullName evidence="1">RNA helicase</fullName>
        <ecNumber evidence="1">3.6.4.13</ecNumber>
    </recommendedName>
</protein>
<dbReference type="GO" id="GO:0005524">
    <property type="term" value="F:ATP binding"/>
    <property type="evidence" value="ECO:0007669"/>
    <property type="project" value="UniProtKB-KW"/>
</dbReference>
<name>A0A158Q8X3_9BILA</name>
<dbReference type="InterPro" id="IPR000629">
    <property type="entry name" value="RNA-helicase_DEAD-box_CS"/>
</dbReference>
<keyword evidence="5" id="KW-0067">ATP-binding</keyword>
<evidence type="ECO:0000313" key="12">
    <source>
        <dbReference type="WBParaSite" id="EEL_0000901001-mRNA-1"/>
    </source>
</evidence>
<sequence length="927" mass="106156">MRMPFISIFDEKAGGTFDWFRDSTDGVISCPWEVGCVWDRVESTRDRKTLYSITFHALKTIVTLNISIKKVESLCPRYHTFAINMEKVVRTADVLTDVSDFNSLMLNKTSLKALARAGFSKPSPVQAQAIPYGMLGFDLLVQAKSGTGKTMVFSLLAVENLNAQFGRPQVLIIAPTREIASQIMSYIRMLAPSVVHVRMFVGGNGRSVAEDIRQLKKSVHIVVGTVGRLCHLVRINALRLPYIRLFILDEADKLMEDSFQKEINYLFSALPREKQVAVFSATYPYRLDSTLIRYMRDVHVVRVDTDAQLLGIKQYVVIARNEAVKMDILLRLLLRLFYSQCEELCADLRQEKFDAVCISGSMSQTDRTKAMRRLKNYTIKLLVSTDLIARGIDAAGVNIVVNYGSPSMLATYLHRIGRAGRFGTQGIAFTIINSDKELKLFSDLVMEGKLQTKLLRAREDWPRDLIYNNEFFSRSENFRPYRARKWHSQKSHNDVLRITFNSVSECEEIRKFSEDKTVLHQKSEKLFYSNQDFYNIYRNMENCEISDNLLEKLVELKSGFALAIIALESSNSQLKAAIDWSMKRPSSKRCSLIIRSPEDLDLVRKNTLITLSMLTINKSSQDLSVLNEKSLCLLNTELDFTMDEHINMSGSRVRNKKRRYLRNQILAIRKTLSDEEWLQYAELRFGSVVRCEPFLIHEGEGKENVHEAKPTGSNKLEPLDSDRLLLENSSKYALYLICFNLQEYPVRRSHEKYMKKSTLVGSSGLEKLNSEPGETSGGEKNDTVYETSEELRMKLAKVKSAFNHELALRLGKIRECVTATEVPKICSMTTQTEDEEKLTETTNIQTDGLSFDADNSFGDLDDDYDSFHANMGREMSHFTRYMSRLRGCGSNSREVFRFYDFLNYYELFPLPLMELAEITKCEKVLLV</sequence>
<dbReference type="Gene3D" id="3.40.50.300">
    <property type="entry name" value="P-loop containing nucleotide triphosphate hydrolases"/>
    <property type="match status" value="2"/>
</dbReference>
<dbReference type="CDD" id="cd18787">
    <property type="entry name" value="SF2_C_DEAD"/>
    <property type="match status" value="1"/>
</dbReference>
<feature type="short sequence motif" description="Q motif" evidence="6">
    <location>
        <begin position="99"/>
        <end position="127"/>
    </location>
</feature>
<dbReference type="InterPro" id="IPR001650">
    <property type="entry name" value="Helicase_C-like"/>
</dbReference>
<feature type="domain" description="Helicase C-terminal" evidence="9">
    <location>
        <begin position="311"/>
        <end position="466"/>
    </location>
</feature>
<evidence type="ECO:0000256" key="2">
    <source>
        <dbReference type="ARBA" id="ARBA00022741"/>
    </source>
</evidence>
<reference evidence="12" key="1">
    <citation type="submission" date="2016-04" db="UniProtKB">
        <authorList>
            <consortium name="WormBaseParasite"/>
        </authorList>
    </citation>
    <scope>IDENTIFICATION</scope>
</reference>
<evidence type="ECO:0000256" key="4">
    <source>
        <dbReference type="ARBA" id="ARBA00022806"/>
    </source>
</evidence>
<dbReference type="STRING" id="1147741.A0A158Q8X3"/>
<evidence type="ECO:0000256" key="6">
    <source>
        <dbReference type="PROSITE-ProRule" id="PRU00552"/>
    </source>
</evidence>
<dbReference type="GO" id="GO:0003676">
    <property type="term" value="F:nucleic acid binding"/>
    <property type="evidence" value="ECO:0007669"/>
    <property type="project" value="InterPro"/>
</dbReference>
<keyword evidence="11" id="KW-1185">Reference proteome</keyword>
<dbReference type="EC" id="3.6.4.13" evidence="1"/>
<evidence type="ECO:0000256" key="3">
    <source>
        <dbReference type="ARBA" id="ARBA00022801"/>
    </source>
</evidence>
<proteinExistence type="predicted"/>
<dbReference type="WBParaSite" id="EEL_0000901001-mRNA-1">
    <property type="protein sequence ID" value="EEL_0000901001-mRNA-1"/>
    <property type="gene ID" value="EEL_0000901001"/>
</dbReference>
<keyword evidence="4" id="KW-0347">Helicase</keyword>
<evidence type="ECO:0000259" key="10">
    <source>
        <dbReference type="PROSITE" id="PS51195"/>
    </source>
</evidence>
<evidence type="ECO:0000313" key="11">
    <source>
        <dbReference type="Proteomes" id="UP000050640"/>
    </source>
</evidence>
<dbReference type="PANTHER" id="PTHR47959">
    <property type="entry name" value="ATP-DEPENDENT RNA HELICASE RHLE-RELATED"/>
    <property type="match status" value="1"/>
</dbReference>